<dbReference type="InterPro" id="IPR016032">
    <property type="entry name" value="Sig_transdc_resp-reg_C-effctor"/>
</dbReference>
<dbReference type="SUPFAM" id="SSF46894">
    <property type="entry name" value="C-terminal effector domain of the bipartite response regulators"/>
    <property type="match status" value="1"/>
</dbReference>
<dbReference type="InterPro" id="IPR058245">
    <property type="entry name" value="NreC/VraR/RcsB-like_REC"/>
</dbReference>
<sequence length="204" mass="21888">MRFLLIDDHALFRFGLRALLMSLPDGHEVVEAPSCEAALALDAAVVAPDVVVLDLTLPGIQGLEGLERLRAWHPPATIVVMSAAEGPEWAVEGLRRGARGFIPKSLSPAAMVQALEQVMRGGVHVHALDTLGVARRTGIELTPRQRQVLGLLTQNYSNKAIARTLDMSVNTVRVHVAAIFGALEVDNRVDAARMAITQGLINGV</sequence>
<dbReference type="GO" id="GO:0000160">
    <property type="term" value="P:phosphorelay signal transduction system"/>
    <property type="evidence" value="ECO:0007669"/>
    <property type="project" value="InterPro"/>
</dbReference>
<dbReference type="InterPro" id="IPR051015">
    <property type="entry name" value="EvgA-like"/>
</dbReference>
<evidence type="ECO:0000256" key="3">
    <source>
        <dbReference type="PROSITE-ProRule" id="PRU00169"/>
    </source>
</evidence>
<dbReference type="PANTHER" id="PTHR45566">
    <property type="entry name" value="HTH-TYPE TRANSCRIPTIONAL REGULATOR YHJB-RELATED"/>
    <property type="match status" value="1"/>
</dbReference>
<keyword evidence="7" id="KW-1185">Reference proteome</keyword>
<keyword evidence="2" id="KW-0238">DNA-binding</keyword>
<dbReference type="PANTHER" id="PTHR45566:SF2">
    <property type="entry name" value="NARL SUBFAMILY"/>
    <property type="match status" value="1"/>
</dbReference>
<evidence type="ECO:0000256" key="1">
    <source>
        <dbReference type="ARBA" id="ARBA00022553"/>
    </source>
</evidence>
<reference evidence="6 7" key="1">
    <citation type="submission" date="2009-05" db="EMBL/GenBank/DDBJ databases">
        <title>The draft genome of Acidovorax delafieldii 2AN.</title>
        <authorList>
            <consortium name="US DOE Joint Genome Institute (JGI-PGF)"/>
            <person name="Lucas S."/>
            <person name="Copeland A."/>
            <person name="Lapidus A."/>
            <person name="Glavina del Rio T."/>
            <person name="Tice H."/>
            <person name="Bruce D."/>
            <person name="Goodwin L."/>
            <person name="Pitluck S."/>
            <person name="Larimer F."/>
            <person name="Land M.L."/>
            <person name="Hauser L."/>
            <person name="Shelobolina E.S."/>
            <person name="Picardal F."/>
            <person name="Roden E."/>
            <person name="Emerson D."/>
        </authorList>
    </citation>
    <scope>NUCLEOTIDE SEQUENCE [LARGE SCALE GENOMIC DNA]</scope>
    <source>
        <strain evidence="6 7">2AN</strain>
    </source>
</reference>
<gene>
    <name evidence="6" type="ORF">AcdelDRAFT_3650</name>
</gene>
<dbReference type="GO" id="GO:0003677">
    <property type="term" value="F:DNA binding"/>
    <property type="evidence" value="ECO:0007669"/>
    <property type="project" value="UniProtKB-KW"/>
</dbReference>
<feature type="modified residue" description="4-aspartylphosphate" evidence="3">
    <location>
        <position position="54"/>
    </location>
</feature>
<dbReference type="PROSITE" id="PS50043">
    <property type="entry name" value="HTH_LUXR_2"/>
    <property type="match status" value="1"/>
</dbReference>
<comment type="caution">
    <text evidence="6">The sequence shown here is derived from an EMBL/GenBank/DDBJ whole genome shotgun (WGS) entry which is preliminary data.</text>
</comment>
<dbReference type="RefSeq" id="WP_005799357.1">
    <property type="nucleotide sequence ID" value="NZ_ACQT01000206.1"/>
</dbReference>
<dbReference type="SMART" id="SM00421">
    <property type="entry name" value="HTH_LUXR"/>
    <property type="match status" value="1"/>
</dbReference>
<organism evidence="6 7">
    <name type="scientific">Acidovorax delafieldii 2AN</name>
    <dbReference type="NCBI Taxonomy" id="573060"/>
    <lineage>
        <taxon>Bacteria</taxon>
        <taxon>Pseudomonadati</taxon>
        <taxon>Pseudomonadota</taxon>
        <taxon>Betaproteobacteria</taxon>
        <taxon>Burkholderiales</taxon>
        <taxon>Comamonadaceae</taxon>
        <taxon>Acidovorax</taxon>
    </lineage>
</organism>
<keyword evidence="1 3" id="KW-0597">Phosphoprotein</keyword>
<dbReference type="SUPFAM" id="SSF52172">
    <property type="entry name" value="CheY-like"/>
    <property type="match status" value="1"/>
</dbReference>
<feature type="domain" description="Response regulatory" evidence="5">
    <location>
        <begin position="2"/>
        <end position="119"/>
    </location>
</feature>
<dbReference type="PRINTS" id="PR00038">
    <property type="entry name" value="HTHLUXR"/>
</dbReference>
<dbReference type="InterPro" id="IPR001789">
    <property type="entry name" value="Sig_transdc_resp-reg_receiver"/>
</dbReference>
<dbReference type="CDD" id="cd17535">
    <property type="entry name" value="REC_NarL-like"/>
    <property type="match status" value="1"/>
</dbReference>
<name>C5T9S0_ACIDE</name>
<dbReference type="PATRIC" id="fig|573060.9.peg.1337"/>
<evidence type="ECO:0000256" key="2">
    <source>
        <dbReference type="ARBA" id="ARBA00023125"/>
    </source>
</evidence>
<dbReference type="Proteomes" id="UP000003856">
    <property type="component" value="Unassembled WGS sequence"/>
</dbReference>
<dbReference type="OrthoDB" id="3374006at2"/>
<dbReference type="Pfam" id="PF00196">
    <property type="entry name" value="GerE"/>
    <property type="match status" value="1"/>
</dbReference>
<evidence type="ECO:0000313" key="7">
    <source>
        <dbReference type="Proteomes" id="UP000003856"/>
    </source>
</evidence>
<dbReference type="CDD" id="cd06170">
    <property type="entry name" value="LuxR_C_like"/>
    <property type="match status" value="1"/>
</dbReference>
<dbReference type="Gene3D" id="3.40.50.2300">
    <property type="match status" value="1"/>
</dbReference>
<dbReference type="InterPro" id="IPR000792">
    <property type="entry name" value="Tscrpt_reg_LuxR_C"/>
</dbReference>
<dbReference type="AlphaFoldDB" id="C5T9S0"/>
<evidence type="ECO:0000259" key="5">
    <source>
        <dbReference type="PROSITE" id="PS50110"/>
    </source>
</evidence>
<feature type="domain" description="HTH luxR-type" evidence="4">
    <location>
        <begin position="134"/>
        <end position="199"/>
    </location>
</feature>
<dbReference type="SMART" id="SM00448">
    <property type="entry name" value="REC"/>
    <property type="match status" value="1"/>
</dbReference>
<proteinExistence type="predicted"/>
<dbReference type="InterPro" id="IPR011006">
    <property type="entry name" value="CheY-like_superfamily"/>
</dbReference>
<dbReference type="EMBL" id="ACQT01000206">
    <property type="protein sequence ID" value="EER58778.1"/>
    <property type="molecule type" value="Genomic_DNA"/>
</dbReference>
<protein>
    <submittedName>
        <fullName evidence="6">Two component transcriptional regulator, LuxR family</fullName>
    </submittedName>
</protein>
<accession>C5T9S0</accession>
<evidence type="ECO:0000259" key="4">
    <source>
        <dbReference type="PROSITE" id="PS50043"/>
    </source>
</evidence>
<dbReference type="Pfam" id="PF00072">
    <property type="entry name" value="Response_reg"/>
    <property type="match status" value="1"/>
</dbReference>
<evidence type="ECO:0000313" key="6">
    <source>
        <dbReference type="EMBL" id="EER58778.1"/>
    </source>
</evidence>
<dbReference type="PROSITE" id="PS50110">
    <property type="entry name" value="RESPONSE_REGULATORY"/>
    <property type="match status" value="1"/>
</dbReference>
<dbReference type="GO" id="GO:0006355">
    <property type="term" value="P:regulation of DNA-templated transcription"/>
    <property type="evidence" value="ECO:0007669"/>
    <property type="project" value="InterPro"/>
</dbReference>